<evidence type="ECO:0000313" key="1">
    <source>
        <dbReference type="EMBL" id="CRK95126.1"/>
    </source>
</evidence>
<organism evidence="1 2">
    <name type="scientific">Clunio marinus</name>
    <dbReference type="NCBI Taxonomy" id="568069"/>
    <lineage>
        <taxon>Eukaryota</taxon>
        <taxon>Metazoa</taxon>
        <taxon>Ecdysozoa</taxon>
        <taxon>Arthropoda</taxon>
        <taxon>Hexapoda</taxon>
        <taxon>Insecta</taxon>
        <taxon>Pterygota</taxon>
        <taxon>Neoptera</taxon>
        <taxon>Endopterygota</taxon>
        <taxon>Diptera</taxon>
        <taxon>Nematocera</taxon>
        <taxon>Chironomoidea</taxon>
        <taxon>Chironomidae</taxon>
        <taxon>Clunio</taxon>
    </lineage>
</organism>
<protein>
    <submittedName>
        <fullName evidence="1">CLUMA_CG008604, isoform A</fullName>
    </submittedName>
</protein>
<proteinExistence type="predicted"/>
<reference evidence="1 2" key="1">
    <citation type="submission" date="2015-04" db="EMBL/GenBank/DDBJ databases">
        <authorList>
            <person name="Syromyatnikov M.Y."/>
            <person name="Popov V.N."/>
        </authorList>
    </citation>
    <scope>NUCLEOTIDE SEQUENCE [LARGE SCALE GENOMIC DNA]</scope>
</reference>
<keyword evidence="2" id="KW-1185">Reference proteome</keyword>
<name>A0A1J1I853_9DIPT</name>
<sequence>MEIEKVATTENAAGFTLKCSDFHISYSVHSMIQITSSPDNMIRNYFRSFSLTGKKLLREIQLNFHEKSKRMGTKTTSFTSDLANQFTFATDLITKLFLITIDPLPHSQDIVSWPTAAFSVVQQGKG</sequence>
<accession>A0A1J1I853</accession>
<gene>
    <name evidence="1" type="ORF">CLUMA_CG008604</name>
</gene>
<evidence type="ECO:0000313" key="2">
    <source>
        <dbReference type="Proteomes" id="UP000183832"/>
    </source>
</evidence>
<dbReference type="Proteomes" id="UP000183832">
    <property type="component" value="Unassembled WGS sequence"/>
</dbReference>
<dbReference type="EMBL" id="CVRI01000040">
    <property type="protein sequence ID" value="CRK95126.1"/>
    <property type="molecule type" value="Genomic_DNA"/>
</dbReference>
<dbReference type="AlphaFoldDB" id="A0A1J1I853"/>